<keyword evidence="10" id="KW-0067">ATP-binding</keyword>
<evidence type="ECO:0000256" key="10">
    <source>
        <dbReference type="ARBA" id="ARBA00022840"/>
    </source>
</evidence>
<dbReference type="EMBL" id="RJVA01000017">
    <property type="protein sequence ID" value="ROQ89517.1"/>
    <property type="molecule type" value="Genomic_DNA"/>
</dbReference>
<accession>A0A3N1UM63</accession>
<evidence type="ECO:0000256" key="11">
    <source>
        <dbReference type="ARBA" id="ARBA00022842"/>
    </source>
</evidence>
<dbReference type="InterPro" id="IPR013815">
    <property type="entry name" value="ATP_grasp_subdomain_1"/>
</dbReference>
<comment type="cofactor">
    <cofactor evidence="1 12 15">
        <name>Mg(2+)</name>
        <dbReference type="ChEBI" id="CHEBI:18420"/>
    </cofactor>
</comment>
<dbReference type="InterPro" id="IPR002192">
    <property type="entry name" value="PPDK_AMP/ATP-bd"/>
</dbReference>
<evidence type="ECO:0000256" key="5">
    <source>
        <dbReference type="ARBA" id="ARBA00020138"/>
    </source>
</evidence>
<dbReference type="GO" id="GO:0046872">
    <property type="term" value="F:metal ion binding"/>
    <property type="evidence" value="ECO:0007669"/>
    <property type="project" value="UniProtKB-UniRule"/>
</dbReference>
<evidence type="ECO:0000256" key="15">
    <source>
        <dbReference type="PIRSR" id="PIRSR000853-3"/>
    </source>
</evidence>
<feature type="binding site" evidence="15">
    <location>
        <position position="808"/>
    </location>
    <ligand>
        <name>Mg(2+)</name>
        <dbReference type="ChEBI" id="CHEBI:18420"/>
    </ligand>
</feature>
<feature type="binding site" evidence="14">
    <location>
        <position position="784"/>
    </location>
    <ligand>
        <name>substrate</name>
    </ligand>
</feature>
<dbReference type="OrthoDB" id="9765468at2"/>
<dbReference type="Pfam" id="PF02896">
    <property type="entry name" value="PEP-utilizers_C"/>
    <property type="match status" value="1"/>
</dbReference>
<keyword evidence="20" id="KW-1185">Reference proteome</keyword>
<evidence type="ECO:0000256" key="9">
    <source>
        <dbReference type="ARBA" id="ARBA00022777"/>
    </source>
</evidence>
<dbReference type="PROSITE" id="PS00370">
    <property type="entry name" value="PEP_ENZYMES_PHOS_SITE"/>
    <property type="match status" value="1"/>
</dbReference>
<organism evidence="19 20">
    <name type="scientific">Desulfosoma caldarium</name>
    <dbReference type="NCBI Taxonomy" id="610254"/>
    <lineage>
        <taxon>Bacteria</taxon>
        <taxon>Pseudomonadati</taxon>
        <taxon>Thermodesulfobacteriota</taxon>
        <taxon>Syntrophobacteria</taxon>
        <taxon>Syntrophobacterales</taxon>
        <taxon>Syntrophobacteraceae</taxon>
        <taxon>Desulfosoma</taxon>
    </lineage>
</organism>
<dbReference type="PIRSF" id="PIRSF000853">
    <property type="entry name" value="PPDK"/>
    <property type="match status" value="1"/>
</dbReference>
<dbReference type="PANTHER" id="PTHR22931">
    <property type="entry name" value="PHOSPHOENOLPYRUVATE DIKINASE-RELATED"/>
    <property type="match status" value="1"/>
</dbReference>
<dbReference type="Gene3D" id="3.30.470.20">
    <property type="entry name" value="ATP-grasp fold, B domain"/>
    <property type="match status" value="1"/>
</dbReference>
<comment type="similarity">
    <text evidence="3 12">Belongs to the PEP-utilizing enzyme family.</text>
</comment>
<feature type="binding site" evidence="14">
    <location>
        <position position="805"/>
    </location>
    <ligand>
        <name>substrate</name>
    </ligand>
</feature>
<evidence type="ECO:0000259" key="16">
    <source>
        <dbReference type="Pfam" id="PF00391"/>
    </source>
</evidence>
<feature type="binding site" evidence="14">
    <location>
        <position position="807"/>
    </location>
    <ligand>
        <name>substrate</name>
    </ligand>
</feature>
<dbReference type="Gene3D" id="1.10.189.10">
    <property type="entry name" value="Pyruvate Phosphate Dikinase, domain 2"/>
    <property type="match status" value="1"/>
</dbReference>
<feature type="binding site" evidence="14">
    <location>
        <position position="806"/>
    </location>
    <ligand>
        <name>substrate</name>
    </ligand>
</feature>
<dbReference type="InterPro" id="IPR040442">
    <property type="entry name" value="Pyrv_kinase-like_dom_sf"/>
</dbReference>
<feature type="active site" description="Tele-phosphohistidine intermediate" evidence="13">
    <location>
        <position position="479"/>
    </location>
</feature>
<dbReference type="Gene3D" id="3.30.1490.20">
    <property type="entry name" value="ATP-grasp fold, A domain"/>
    <property type="match status" value="1"/>
</dbReference>
<sequence length="913" mass="101273">MGKRYVYFFGEGKADGSAAMKNLLGGKGANLAEMTNLGIPVPPGFTISTEVCTYFYHNKGIYPPGLEQEVEQALRRLENIMGRGFGDKEKPLLVSVRSGAAISMPGMMDTVLNLGLNDETVQGLARETNDSRFAYDCYRRFLSMYGDVVLGLKAESVDGIDPFEEIIDELKKARGVQYDNQLSAQDLMELCERYKALVRQRTGKDFPQDPKEQLWGAIGAVFGSWDNPRAIAYRQIHEIPDDMGTAVNVQSMVFGNMGDDCATGVAFTRNPATGENVLYGEYLVNAQGEDVVAGIRTPQPINIRQKTDPQMVSLEEAMPEAYAELDRIRRILDRHYRDMQDIEFTIQRRKLWMLQTRTGKRTGFAAFKIAVDMVREGILTPKEALLRVEPNQLNQLLRPVFDAEAKQKAVASKAFLAKGLNAGPGAASGRVVFNAVDAEHWADRGEKVILVRLETSPDDIRGMHAAQGILTSRGGMTSHAALVARQMGKVCVVGCGDLEIDYKLRQMTVNGRVIEEGDWISVDGSTGEVFAGQIPTRPSEIIQVLLEKTLKPEESSIFQDYTELMRWADAYRRLGVRTNADQPDQAQTALLFGAEGIGLCRTEHMFFEGERIHAVREMILADSTEGREKALAKLLPMQREDFKGIFRVMKGLPVTIRTLDPPLHEFLPTEEADIQKVAEQLGVGAEQVRAKIQALHEANPMLGHRGCRLGIVYPEITAMQARAILEAACEVKKEGIDVHPEIMIPLVGDVAELAHQKRVVDDVARQVMDHYGIQVDYAVGTMIEVPRGAITAGEIAKEAMFFSFGTNDLTQTVFGISRDDAAKFLHDYLEKKIWEFDPFERIDQEGVGELMKMGVERGRATRPDLKVGICGEHGGEPSSVEFCHQIGLNYVSCSPFRVPIARLAAAHAAIREQ</sequence>
<gene>
    <name evidence="19" type="ORF">EDC27_3053</name>
</gene>
<feature type="domain" description="PEP-utilising enzyme mobile" evidence="16">
    <location>
        <begin position="446"/>
        <end position="527"/>
    </location>
</feature>
<feature type="binding site" evidence="14">
    <location>
        <position position="657"/>
    </location>
    <ligand>
        <name>substrate</name>
    </ligand>
</feature>
<dbReference type="Proteomes" id="UP000276223">
    <property type="component" value="Unassembled WGS sequence"/>
</dbReference>
<dbReference type="SUPFAM" id="SSF51621">
    <property type="entry name" value="Phosphoenolpyruvate/pyruvate domain"/>
    <property type="match status" value="1"/>
</dbReference>
<dbReference type="Pfam" id="PF01326">
    <property type="entry name" value="PPDK_N"/>
    <property type="match status" value="3"/>
</dbReference>
<dbReference type="InterPro" id="IPR000121">
    <property type="entry name" value="PEP_util_C"/>
</dbReference>
<dbReference type="NCBIfam" id="TIGR01828">
    <property type="entry name" value="pyru_phos_dikin"/>
    <property type="match status" value="1"/>
</dbReference>
<dbReference type="GO" id="GO:0016301">
    <property type="term" value="F:kinase activity"/>
    <property type="evidence" value="ECO:0007669"/>
    <property type="project" value="UniProtKB-UniRule"/>
</dbReference>
<feature type="binding site" evidence="14">
    <location>
        <position position="601"/>
    </location>
    <ligand>
        <name>substrate</name>
    </ligand>
</feature>
<dbReference type="InterPro" id="IPR036637">
    <property type="entry name" value="Phosphohistidine_dom_sf"/>
</dbReference>
<dbReference type="Pfam" id="PF00391">
    <property type="entry name" value="PEP-utilizers"/>
    <property type="match status" value="1"/>
</dbReference>
<evidence type="ECO:0000313" key="20">
    <source>
        <dbReference type="Proteomes" id="UP000276223"/>
    </source>
</evidence>
<dbReference type="Gene3D" id="3.20.20.60">
    <property type="entry name" value="Phosphoenolpyruvate-binding domains"/>
    <property type="match status" value="1"/>
</dbReference>
<reference evidence="19 20" key="1">
    <citation type="submission" date="2018-11" db="EMBL/GenBank/DDBJ databases">
        <title>Genomic Encyclopedia of Type Strains, Phase IV (KMG-IV): sequencing the most valuable type-strain genomes for metagenomic binning, comparative biology and taxonomic classification.</title>
        <authorList>
            <person name="Goeker M."/>
        </authorList>
    </citation>
    <scope>NUCLEOTIDE SEQUENCE [LARGE SCALE GENOMIC DNA]</scope>
    <source>
        <strain evidence="19 20">DSM 22027</strain>
    </source>
</reference>
<evidence type="ECO:0000256" key="13">
    <source>
        <dbReference type="PIRSR" id="PIRSR000853-1"/>
    </source>
</evidence>
<keyword evidence="7 15" id="KW-0479">Metal-binding</keyword>
<keyword evidence="11 15" id="KW-0460">Magnesium</keyword>
<evidence type="ECO:0000256" key="3">
    <source>
        <dbReference type="ARBA" id="ARBA00007837"/>
    </source>
</evidence>
<feature type="active site" description="Proton donor" evidence="13">
    <location>
        <position position="870"/>
    </location>
</feature>
<dbReference type="NCBIfam" id="NF004531">
    <property type="entry name" value="PRK05878.1"/>
    <property type="match status" value="1"/>
</dbReference>
<evidence type="ECO:0000259" key="18">
    <source>
        <dbReference type="Pfam" id="PF02896"/>
    </source>
</evidence>
<evidence type="ECO:0000259" key="17">
    <source>
        <dbReference type="Pfam" id="PF01326"/>
    </source>
</evidence>
<keyword evidence="8" id="KW-0547">Nucleotide-binding</keyword>
<dbReference type="EC" id="2.7.9.1" evidence="4 12"/>
<dbReference type="InterPro" id="IPR010121">
    <property type="entry name" value="Pyruvate_phosphate_dikinase"/>
</dbReference>
<dbReference type="Gene3D" id="1.20.80.30">
    <property type="match status" value="1"/>
</dbReference>
<protein>
    <recommendedName>
        <fullName evidence="5 12">Pyruvate, phosphate dikinase</fullName>
        <ecNumber evidence="4 12">2.7.9.1</ecNumber>
    </recommendedName>
</protein>
<dbReference type="GO" id="GO:0005524">
    <property type="term" value="F:ATP binding"/>
    <property type="evidence" value="ECO:0007669"/>
    <property type="project" value="UniProtKB-UniRule"/>
</dbReference>
<evidence type="ECO:0000256" key="14">
    <source>
        <dbReference type="PIRSR" id="PIRSR000853-2"/>
    </source>
</evidence>
<dbReference type="InterPro" id="IPR008279">
    <property type="entry name" value="PEP-util_enz_mobile_dom"/>
</dbReference>
<evidence type="ECO:0000313" key="19">
    <source>
        <dbReference type="EMBL" id="ROQ89517.1"/>
    </source>
</evidence>
<name>A0A3N1UM63_9BACT</name>
<dbReference type="SUPFAM" id="SSF52009">
    <property type="entry name" value="Phosphohistidine domain"/>
    <property type="match status" value="1"/>
</dbReference>
<proteinExistence type="inferred from homology"/>
<evidence type="ECO:0000256" key="8">
    <source>
        <dbReference type="ARBA" id="ARBA00022741"/>
    </source>
</evidence>
<evidence type="ECO:0000256" key="1">
    <source>
        <dbReference type="ARBA" id="ARBA00001946"/>
    </source>
</evidence>
<dbReference type="InterPro" id="IPR018274">
    <property type="entry name" value="PEP_util_AS"/>
</dbReference>
<feature type="domain" description="PEP-utilising enzyme C-terminal" evidence="18">
    <location>
        <begin position="561"/>
        <end position="908"/>
    </location>
</feature>
<dbReference type="Gene3D" id="3.50.30.10">
    <property type="entry name" value="Phosphohistidine domain"/>
    <property type="match status" value="1"/>
</dbReference>
<dbReference type="InterPro" id="IPR015813">
    <property type="entry name" value="Pyrv/PenolPyrv_kinase-like_dom"/>
</dbReference>
<feature type="domain" description="Pyruvate phosphate dikinase AMP/ATP-binding" evidence="17">
    <location>
        <begin position="66"/>
        <end position="309"/>
    </location>
</feature>
<comment type="catalytic activity">
    <reaction evidence="12">
        <text>pyruvate + phosphate + ATP = phosphoenolpyruvate + AMP + diphosphate + H(+)</text>
        <dbReference type="Rhea" id="RHEA:10756"/>
        <dbReference type="ChEBI" id="CHEBI:15361"/>
        <dbReference type="ChEBI" id="CHEBI:15378"/>
        <dbReference type="ChEBI" id="CHEBI:30616"/>
        <dbReference type="ChEBI" id="CHEBI:33019"/>
        <dbReference type="ChEBI" id="CHEBI:43474"/>
        <dbReference type="ChEBI" id="CHEBI:58702"/>
        <dbReference type="ChEBI" id="CHEBI:456215"/>
        <dbReference type="EC" id="2.7.9.1"/>
    </reaction>
</comment>
<evidence type="ECO:0000256" key="6">
    <source>
        <dbReference type="ARBA" id="ARBA00022679"/>
    </source>
</evidence>
<evidence type="ECO:0000256" key="2">
    <source>
        <dbReference type="ARBA" id="ARBA00003144"/>
    </source>
</evidence>
<comment type="caution">
    <text evidence="19">The sequence shown here is derived from an EMBL/GenBank/DDBJ whole genome shotgun (WGS) entry which is preliminary data.</text>
</comment>
<feature type="binding site" evidence="14">
    <location>
        <position position="808"/>
    </location>
    <ligand>
        <name>substrate</name>
    </ligand>
</feature>
<keyword evidence="19" id="KW-0670">Pyruvate</keyword>
<evidence type="ECO:0000256" key="7">
    <source>
        <dbReference type="ARBA" id="ARBA00022723"/>
    </source>
</evidence>
<evidence type="ECO:0000256" key="4">
    <source>
        <dbReference type="ARBA" id="ARBA00011994"/>
    </source>
</evidence>
<keyword evidence="9 19" id="KW-0418">Kinase</keyword>
<dbReference type="SUPFAM" id="SSF56059">
    <property type="entry name" value="Glutathione synthetase ATP-binding domain-like"/>
    <property type="match status" value="1"/>
</dbReference>
<feature type="binding site" evidence="15">
    <location>
        <position position="784"/>
    </location>
    <ligand>
        <name>Mg(2+)</name>
        <dbReference type="ChEBI" id="CHEBI:18420"/>
    </ligand>
</feature>
<evidence type="ECO:0000256" key="12">
    <source>
        <dbReference type="PIRNR" id="PIRNR000853"/>
    </source>
</evidence>
<dbReference type="PANTHER" id="PTHR22931:SF9">
    <property type="entry name" value="PYRUVATE, PHOSPHATE DIKINASE 1, CHLOROPLASTIC"/>
    <property type="match status" value="1"/>
</dbReference>
<feature type="domain" description="Pyruvate phosphate dikinase AMP/ATP-binding" evidence="17">
    <location>
        <begin position="22"/>
        <end position="61"/>
    </location>
</feature>
<dbReference type="AlphaFoldDB" id="A0A3N1UM63"/>
<feature type="domain" description="Pyruvate phosphate dikinase AMP/ATP-binding" evidence="17">
    <location>
        <begin position="322"/>
        <end position="373"/>
    </location>
</feature>
<dbReference type="GO" id="GO:0050242">
    <property type="term" value="F:pyruvate, phosphate dikinase activity"/>
    <property type="evidence" value="ECO:0007669"/>
    <property type="project" value="UniProtKB-UniRule"/>
</dbReference>
<comment type="function">
    <text evidence="2">Catalyzes the reversible phosphorylation of pyruvate and phosphate.</text>
</comment>
<keyword evidence="6" id="KW-0808">Transferase</keyword>
<dbReference type="RefSeq" id="WP_123291502.1">
    <property type="nucleotide sequence ID" value="NZ_RJVA01000017.1"/>
</dbReference>